<evidence type="ECO:0000256" key="8">
    <source>
        <dbReference type="ARBA" id="ARBA00038436"/>
    </source>
</evidence>
<evidence type="ECO:0000256" key="3">
    <source>
        <dbReference type="ARBA" id="ARBA00022475"/>
    </source>
</evidence>
<keyword evidence="4 9" id="KW-0997">Cell inner membrane</keyword>
<comment type="subunit">
    <text evidence="9">The complex comprises the extracytoplasmic solute receptor protein and the two transmembrane proteins.</text>
</comment>
<reference evidence="11" key="1">
    <citation type="submission" date="2021-10" db="EMBL/GenBank/DDBJ databases">
        <title>Roseicella aerolatum sp. nov., isolated from aerosols of e-waste dismantling site.</title>
        <authorList>
            <person name="Qin T."/>
        </authorList>
    </citation>
    <scope>NUCLEOTIDE SEQUENCE</scope>
    <source>
        <strain evidence="11">GB24</strain>
    </source>
</reference>
<evidence type="ECO:0000256" key="6">
    <source>
        <dbReference type="ARBA" id="ARBA00022989"/>
    </source>
</evidence>
<keyword evidence="7 9" id="KW-0472">Membrane</keyword>
<feature type="transmembrane region" description="Helical" evidence="9">
    <location>
        <begin position="57"/>
        <end position="78"/>
    </location>
</feature>
<evidence type="ECO:0000256" key="9">
    <source>
        <dbReference type="RuleBase" id="RU369079"/>
    </source>
</evidence>
<feature type="transmembrane region" description="Helical" evidence="9">
    <location>
        <begin position="99"/>
        <end position="122"/>
    </location>
</feature>
<sequence length="187" mass="21517">MSGRMLTPSRGYLRTIRTIDRITEVLGYVVALLIVPLVLANTVEVIMRYVWRQPTAWAADVTVMSYGALFMLGAAYALRKGAHVRTDMLWEKFSERKKGIIDTIAFVLFFFPTMLILFRLSLEEFLYSWEMDERSTLSTWQPIIWPLRGAIPLAAFLLMLQGVSELLKSFWAARTGEALDHHEKIEI</sequence>
<evidence type="ECO:0000256" key="5">
    <source>
        <dbReference type="ARBA" id="ARBA00022692"/>
    </source>
</evidence>
<accession>A0A9X1L8D4</accession>
<comment type="similarity">
    <text evidence="8 9">Belongs to the TRAP transporter small permease family.</text>
</comment>
<keyword evidence="12" id="KW-1185">Reference proteome</keyword>
<evidence type="ECO:0000259" key="10">
    <source>
        <dbReference type="Pfam" id="PF04290"/>
    </source>
</evidence>
<dbReference type="InterPro" id="IPR007387">
    <property type="entry name" value="TRAP_DctQ"/>
</dbReference>
<dbReference type="Pfam" id="PF04290">
    <property type="entry name" value="DctQ"/>
    <property type="match status" value="1"/>
</dbReference>
<proteinExistence type="inferred from homology"/>
<gene>
    <name evidence="11" type="ORF">LHA35_00205</name>
</gene>
<dbReference type="RefSeq" id="WP_226602984.1">
    <property type="nucleotide sequence ID" value="NZ_JAJAQI010000001.1"/>
</dbReference>
<keyword evidence="2 9" id="KW-0813">Transport</keyword>
<name>A0A9X1L8D4_9PROT</name>
<comment type="subcellular location">
    <subcellularLocation>
        <location evidence="1 9">Cell inner membrane</location>
        <topology evidence="1 9">Multi-pass membrane protein</topology>
    </subcellularLocation>
</comment>
<dbReference type="Proteomes" id="UP001139311">
    <property type="component" value="Unassembled WGS sequence"/>
</dbReference>
<evidence type="ECO:0000256" key="4">
    <source>
        <dbReference type="ARBA" id="ARBA00022519"/>
    </source>
</evidence>
<dbReference type="GO" id="GO:0022857">
    <property type="term" value="F:transmembrane transporter activity"/>
    <property type="evidence" value="ECO:0007669"/>
    <property type="project" value="UniProtKB-UniRule"/>
</dbReference>
<comment type="function">
    <text evidence="9">Part of the tripartite ATP-independent periplasmic (TRAP) transport system.</text>
</comment>
<evidence type="ECO:0000256" key="7">
    <source>
        <dbReference type="ARBA" id="ARBA00023136"/>
    </source>
</evidence>
<protein>
    <recommendedName>
        <fullName evidence="9">TRAP transporter small permease protein</fullName>
    </recommendedName>
</protein>
<feature type="transmembrane region" description="Helical" evidence="9">
    <location>
        <begin position="25"/>
        <end position="51"/>
    </location>
</feature>
<feature type="transmembrane region" description="Helical" evidence="9">
    <location>
        <begin position="142"/>
        <end position="160"/>
    </location>
</feature>
<keyword evidence="3" id="KW-1003">Cell membrane</keyword>
<dbReference type="GO" id="GO:0005886">
    <property type="term" value="C:plasma membrane"/>
    <property type="evidence" value="ECO:0007669"/>
    <property type="project" value="UniProtKB-SubCell"/>
</dbReference>
<keyword evidence="5 9" id="KW-0812">Transmembrane</keyword>
<dbReference type="PANTHER" id="PTHR35011">
    <property type="entry name" value="2,3-DIKETO-L-GULONATE TRAP TRANSPORTER SMALL PERMEASE PROTEIN YIAM"/>
    <property type="match status" value="1"/>
</dbReference>
<keyword evidence="6 9" id="KW-1133">Transmembrane helix</keyword>
<evidence type="ECO:0000313" key="11">
    <source>
        <dbReference type="EMBL" id="MCB4820150.1"/>
    </source>
</evidence>
<organism evidence="11 12">
    <name type="scientific">Roseicella aerolata</name>
    <dbReference type="NCBI Taxonomy" id="2883479"/>
    <lineage>
        <taxon>Bacteria</taxon>
        <taxon>Pseudomonadati</taxon>
        <taxon>Pseudomonadota</taxon>
        <taxon>Alphaproteobacteria</taxon>
        <taxon>Acetobacterales</taxon>
        <taxon>Roseomonadaceae</taxon>
        <taxon>Roseicella</taxon>
    </lineage>
</organism>
<dbReference type="PANTHER" id="PTHR35011:SF4">
    <property type="entry name" value="SLL1102 PROTEIN"/>
    <property type="match status" value="1"/>
</dbReference>
<feature type="domain" description="Tripartite ATP-independent periplasmic transporters DctQ component" evidence="10">
    <location>
        <begin position="38"/>
        <end position="169"/>
    </location>
</feature>
<comment type="caution">
    <text evidence="11">The sequence shown here is derived from an EMBL/GenBank/DDBJ whole genome shotgun (WGS) entry which is preliminary data.</text>
</comment>
<evidence type="ECO:0000256" key="1">
    <source>
        <dbReference type="ARBA" id="ARBA00004429"/>
    </source>
</evidence>
<dbReference type="EMBL" id="JAJAQI010000001">
    <property type="protein sequence ID" value="MCB4820150.1"/>
    <property type="molecule type" value="Genomic_DNA"/>
</dbReference>
<dbReference type="AlphaFoldDB" id="A0A9X1L8D4"/>
<dbReference type="InterPro" id="IPR055348">
    <property type="entry name" value="DctQ"/>
</dbReference>
<evidence type="ECO:0000256" key="2">
    <source>
        <dbReference type="ARBA" id="ARBA00022448"/>
    </source>
</evidence>
<evidence type="ECO:0000313" key="12">
    <source>
        <dbReference type="Proteomes" id="UP001139311"/>
    </source>
</evidence>